<proteinExistence type="predicted"/>
<accession>A0ABQ3V8V6</accession>
<evidence type="ECO:0000313" key="1">
    <source>
        <dbReference type="EMBL" id="GHO82562.1"/>
    </source>
</evidence>
<dbReference type="SUPFAM" id="SSF63829">
    <property type="entry name" value="Calcium-dependent phosphotriesterase"/>
    <property type="match status" value="1"/>
</dbReference>
<keyword evidence="2" id="KW-1185">Reference proteome</keyword>
<dbReference type="InterPro" id="IPR051344">
    <property type="entry name" value="Vgb"/>
</dbReference>
<dbReference type="PANTHER" id="PTHR40274:SF3">
    <property type="entry name" value="VIRGINIAMYCIN B LYASE"/>
    <property type="match status" value="1"/>
</dbReference>
<gene>
    <name evidence="1" type="primary">vgb</name>
    <name evidence="1" type="ORF">KSZ_05680</name>
</gene>
<dbReference type="InterPro" id="IPR015943">
    <property type="entry name" value="WD40/YVTN_repeat-like_dom_sf"/>
</dbReference>
<evidence type="ECO:0000313" key="2">
    <source>
        <dbReference type="Proteomes" id="UP000635565"/>
    </source>
</evidence>
<dbReference type="EMBL" id="BNJJ01000002">
    <property type="protein sequence ID" value="GHO82562.1"/>
    <property type="molecule type" value="Genomic_DNA"/>
</dbReference>
<organism evidence="1 2">
    <name type="scientific">Dictyobacter formicarum</name>
    <dbReference type="NCBI Taxonomy" id="2778368"/>
    <lineage>
        <taxon>Bacteria</taxon>
        <taxon>Bacillati</taxon>
        <taxon>Chloroflexota</taxon>
        <taxon>Ktedonobacteria</taxon>
        <taxon>Ktedonobacterales</taxon>
        <taxon>Dictyobacteraceae</taxon>
        <taxon>Dictyobacter</taxon>
    </lineage>
</organism>
<comment type="caution">
    <text evidence="1">The sequence shown here is derived from an EMBL/GenBank/DDBJ whole genome shotgun (WGS) entry which is preliminary data.</text>
</comment>
<dbReference type="Proteomes" id="UP000635565">
    <property type="component" value="Unassembled WGS sequence"/>
</dbReference>
<sequence length="319" mass="34571">MVLTPRMTFARPTPVYRYAFGSTNPGLMQPAVDAQGQLWVGEMSANRLARLNRATGQVRTWEPPEGKSGLMTTTIDKAGHVWFVEQNANYLGRFDPATQRFQTFPLGSLHQRPMGPQSVRFDARGQLWFTASSGGALGQLDPLTGRIRTWPVPTPISGAPPIPFSLTVTLAGQVWFGYLTGGTVGQLDPASGHVTLFHLGDPQATIFSMTTDRSGRIWFTELLPGRLGMIDPATNRVTLFSVPSIQNAPPALYGVAAAPDGTIWFADRTASALVRYRPDQAAYTFFALPRASAPYGLTVDAAGHVWFTSSGSAGELRFP</sequence>
<dbReference type="Pfam" id="PF24684">
    <property type="entry name" value="Vgb_lyase"/>
    <property type="match status" value="1"/>
</dbReference>
<dbReference type="Gene3D" id="2.130.10.10">
    <property type="entry name" value="YVTN repeat-like/Quinoprotein amine dehydrogenase"/>
    <property type="match status" value="1"/>
</dbReference>
<reference evidence="1 2" key="1">
    <citation type="journal article" date="2021" name="Int. J. Syst. Evol. Microbiol.">
        <title>Reticulibacter mediterranei gen. nov., sp. nov., within the new family Reticulibacteraceae fam. nov., and Ktedonospora formicarum gen. nov., sp. nov., Ktedonobacter robiniae sp. nov., Dictyobacter formicarum sp. nov. and Dictyobacter arantiisoli sp. nov., belonging to the class Ktedonobacteria.</title>
        <authorList>
            <person name="Yabe S."/>
            <person name="Zheng Y."/>
            <person name="Wang C.M."/>
            <person name="Sakai Y."/>
            <person name="Abe K."/>
            <person name="Yokota A."/>
            <person name="Donadio S."/>
            <person name="Cavaletti L."/>
            <person name="Monciardini P."/>
        </authorList>
    </citation>
    <scope>NUCLEOTIDE SEQUENCE [LARGE SCALE GENOMIC DNA]</scope>
    <source>
        <strain evidence="1 2">SOSP1-9</strain>
    </source>
</reference>
<dbReference type="GO" id="GO:0016829">
    <property type="term" value="F:lyase activity"/>
    <property type="evidence" value="ECO:0007669"/>
    <property type="project" value="UniProtKB-KW"/>
</dbReference>
<protein>
    <submittedName>
        <fullName evidence="1">Virginiamycin B lyase</fullName>
    </submittedName>
</protein>
<keyword evidence="1" id="KW-0456">Lyase</keyword>
<dbReference type="SUPFAM" id="SSF63825">
    <property type="entry name" value="YWTD domain"/>
    <property type="match status" value="1"/>
</dbReference>
<name>A0ABQ3V8V6_9CHLR</name>
<dbReference type="PANTHER" id="PTHR40274">
    <property type="entry name" value="VIRGINIAMYCIN B LYASE"/>
    <property type="match status" value="1"/>
</dbReference>